<dbReference type="AlphaFoldDB" id="A0A3R8JMV1"/>
<dbReference type="Gene3D" id="3.30.70.2660">
    <property type="match status" value="1"/>
</dbReference>
<accession>A0A3R8JMV1</accession>
<dbReference type="InterPro" id="IPR013422">
    <property type="entry name" value="CRISPR-assoc_prot_Cas5_N"/>
</dbReference>
<comment type="function">
    <text evidence="2">CRISPR (clustered regularly interspaced short palindromic repeat) is an adaptive immune system that provides protection against mobile genetic elements (viruses, transposable elements and conjugative plasmids). CRISPR clusters contain spacers, sequences complementary to antecedent mobile elements, and target invading nucleic acids. CRISPR clusters are transcribed and processed into CRISPR RNA (crRNA).</text>
</comment>
<keyword evidence="1 2" id="KW-0051">Antiviral defense</keyword>
<keyword evidence="2" id="KW-0378">Hydrolase</keyword>
<dbReference type="PIRSF" id="PIRSF029950">
    <property type="entry name" value="Cas_CT1134"/>
    <property type="match status" value="1"/>
</dbReference>
<keyword evidence="2" id="KW-0694">RNA-binding</keyword>
<dbReference type="EMBL" id="RHJS01000002">
    <property type="protein sequence ID" value="RRK32426.1"/>
    <property type="molecule type" value="Genomic_DNA"/>
</dbReference>
<dbReference type="GO" id="GO:0051607">
    <property type="term" value="P:defense response to virus"/>
    <property type="evidence" value="ECO:0007669"/>
    <property type="project" value="UniProtKB-UniRule"/>
</dbReference>
<dbReference type="CDD" id="cd09752">
    <property type="entry name" value="Cas5_I-C"/>
    <property type="match status" value="1"/>
</dbReference>
<dbReference type="GO" id="GO:0004519">
    <property type="term" value="F:endonuclease activity"/>
    <property type="evidence" value="ECO:0007669"/>
    <property type="project" value="UniProtKB-UniRule"/>
</dbReference>
<keyword evidence="2" id="KW-0255">Endonuclease</keyword>
<sequence length="249" mass="29152">MKHRNSVEFEVTGDYGLFADPVTRVGGEKFTYQVPTYEALKGILQSVYWKPTLIWIIDKVRIMNPIQTETKGVRPIKYYNDDNDLSYYTYLKDCRYQILAHFIWNENRPELEKDRNENKHHNIAKRMIERGGRRDIFLGTRECQGYVRPCVFGEEEGFYDHLPELSFGMMYHGITYADEAFSEETKGKMSVRLWQAVMKEGVISFLPPWECIHRPVREMNMKQFDEAAGNFSMVSEEGGGLDVMDEPTL</sequence>
<keyword evidence="2" id="KW-0540">Nuclease</keyword>
<reference evidence="3" key="1">
    <citation type="submission" date="2018-10" db="EMBL/GenBank/DDBJ databases">
        <title>Schaedlerella arabinophila gen. nov. sp. nov., isolated from the mouse intestinal tract and comparative analysis with the genome of the closely related altered Schaedler flora strain ASF502.</title>
        <authorList>
            <person name="Miyake S."/>
            <person name="Soh M."/>
            <person name="Seedorf H."/>
        </authorList>
    </citation>
    <scope>NUCLEOTIDE SEQUENCE [LARGE SCALE GENOMIC DNA]</scope>
    <source>
        <strain evidence="3">DSM 106076</strain>
    </source>
</reference>
<evidence type="ECO:0000256" key="1">
    <source>
        <dbReference type="ARBA" id="ARBA00023118"/>
    </source>
</evidence>
<dbReference type="RefSeq" id="WP_125127893.1">
    <property type="nucleotide sequence ID" value="NZ_RHJS01000002.1"/>
</dbReference>
<dbReference type="GO" id="GO:0043571">
    <property type="term" value="P:maintenance of CRISPR repeat elements"/>
    <property type="evidence" value="ECO:0007669"/>
    <property type="project" value="UniProtKB-UniRule"/>
</dbReference>
<comment type="similarity">
    <text evidence="2">Belongs to the CRISPR-associated protein Cas5 family. Subtype I-C/Dvulg subfamily.</text>
</comment>
<dbReference type="GO" id="GO:0016787">
    <property type="term" value="F:hydrolase activity"/>
    <property type="evidence" value="ECO:0007669"/>
    <property type="project" value="UniProtKB-KW"/>
</dbReference>
<evidence type="ECO:0000313" key="3">
    <source>
        <dbReference type="EMBL" id="RRK32426.1"/>
    </source>
</evidence>
<dbReference type="NCBIfam" id="TIGR02593">
    <property type="entry name" value="CRISPR_cas5"/>
    <property type="match status" value="1"/>
</dbReference>
<gene>
    <name evidence="3" type="primary">cas5c</name>
    <name evidence="3" type="ORF">EBB54_14460</name>
</gene>
<dbReference type="GO" id="GO:0003723">
    <property type="term" value="F:RNA binding"/>
    <property type="evidence" value="ECO:0007669"/>
    <property type="project" value="UniProtKB-UniRule"/>
</dbReference>
<dbReference type="Proteomes" id="UP000274920">
    <property type="component" value="Unassembled WGS sequence"/>
</dbReference>
<dbReference type="NCBIfam" id="TIGR01876">
    <property type="entry name" value="cas_Cas5d"/>
    <property type="match status" value="1"/>
</dbReference>
<keyword evidence="4" id="KW-1185">Reference proteome</keyword>
<dbReference type="InterPro" id="IPR010155">
    <property type="entry name" value="CRISPR-assoc_prot_Cas5d"/>
</dbReference>
<dbReference type="EC" id="3.1.-.-" evidence="2"/>
<dbReference type="Pfam" id="PF09704">
    <property type="entry name" value="Cas_Cas5d"/>
    <property type="match status" value="1"/>
</dbReference>
<protein>
    <recommendedName>
        <fullName evidence="2">pre-crRNA processing endonuclease</fullName>
        <ecNumber evidence="2">3.1.-.-</ecNumber>
    </recommendedName>
</protein>
<comment type="caution">
    <text evidence="3">The sequence shown here is derived from an EMBL/GenBank/DDBJ whole genome shotgun (WGS) entry which is preliminary data.</text>
</comment>
<organism evidence="3 4">
    <name type="scientific">Schaedlerella arabinosiphila</name>
    <dbReference type="NCBI Taxonomy" id="2044587"/>
    <lineage>
        <taxon>Bacteria</taxon>
        <taxon>Bacillati</taxon>
        <taxon>Bacillota</taxon>
        <taxon>Clostridia</taxon>
        <taxon>Lachnospirales</taxon>
        <taxon>Lachnospiraceae</taxon>
        <taxon>Schaedlerella</taxon>
    </lineage>
</organism>
<evidence type="ECO:0000256" key="2">
    <source>
        <dbReference type="PIRNR" id="PIRNR029950"/>
    </source>
</evidence>
<proteinExistence type="inferred from homology"/>
<evidence type="ECO:0000313" key="4">
    <source>
        <dbReference type="Proteomes" id="UP000274920"/>
    </source>
</evidence>
<dbReference type="InterPro" id="IPR021124">
    <property type="entry name" value="CRISPR-assoc_prot_Cas5"/>
</dbReference>
<name>A0A3R8JMV1_9FIRM</name>